<sequence>WPENAACPIQAWLAHFRCNVKLSGSPIRKQDIAITAHIWQGAVYAICFYSKSQNSDRSIQNLRNFENLGHRSRSEFSKSSKQLKMTMAEAVPNVQDNATLPPASTTSEDSISILKSESVLLNSQIDEILATPSNISPQSTAGISLLELKNNLLLSYIHNLNNLLLTRLLPASLDGNLSEKLTDAAPKLLEQLVWLRLVMEKLRPMESRLKYQIEKLMKTVAETNQSSEANLDHIVNDPLSFKPNPQALEDADNSESHRDAASQPATYIKPTSDQPSLQAYRPPRVAPMVYPGPASKSKRPAPAPQALREHVALSASVPTMESITGLSNAASRTSNRAKALASMNEYEESNMMRLFSNKKEARRRREDEAAIALGMETSSGRHQKRRLGALEGEFAGVLGDISRSDDRYSAHLGSSNGKKPKSVSDHSNAFGVVPSNRKRRKPTFTKAVAKMSKNT</sequence>
<dbReference type="PANTHER" id="PTHR13237">
    <property type="entry name" value="SOMETHING ABOUT SILENCING PROTEIN 10-RELATED"/>
    <property type="match status" value="1"/>
</dbReference>
<dbReference type="GO" id="GO:0032040">
    <property type="term" value="C:small-subunit processome"/>
    <property type="evidence" value="ECO:0007669"/>
    <property type="project" value="TreeGrafter"/>
</dbReference>
<proteinExistence type="predicted"/>
<comment type="caution">
    <text evidence="2">The sequence shown here is derived from an EMBL/GenBank/DDBJ whole genome shotgun (WGS) entry which is preliminary data.</text>
</comment>
<dbReference type="Pfam" id="PF04000">
    <property type="entry name" value="Sas10_Utp3"/>
    <property type="match status" value="1"/>
</dbReference>
<dbReference type="GO" id="GO:0000462">
    <property type="term" value="P:maturation of SSU-rRNA from tricistronic rRNA transcript (SSU-rRNA, 5.8S rRNA, LSU-rRNA)"/>
    <property type="evidence" value="ECO:0007669"/>
    <property type="project" value="TreeGrafter"/>
</dbReference>
<feature type="non-terminal residue" evidence="2">
    <location>
        <position position="455"/>
    </location>
</feature>
<evidence type="ECO:0000256" key="1">
    <source>
        <dbReference type="SAM" id="MobiDB-lite"/>
    </source>
</evidence>
<feature type="region of interest" description="Disordered" evidence="1">
    <location>
        <begin position="405"/>
        <end position="455"/>
    </location>
</feature>
<dbReference type="EMBL" id="AVOT02045031">
    <property type="protein sequence ID" value="MBW0540377.1"/>
    <property type="molecule type" value="Genomic_DNA"/>
</dbReference>
<feature type="region of interest" description="Disordered" evidence="1">
    <location>
        <begin position="235"/>
        <end position="306"/>
    </location>
</feature>
<evidence type="ECO:0000313" key="3">
    <source>
        <dbReference type="Proteomes" id="UP000765509"/>
    </source>
</evidence>
<dbReference type="InterPro" id="IPR007146">
    <property type="entry name" value="Sas10/Utp3/C1D"/>
</dbReference>
<name>A0A9Q3FN98_9BASI</name>
<dbReference type="Proteomes" id="UP000765509">
    <property type="component" value="Unassembled WGS sequence"/>
</dbReference>
<reference evidence="2" key="1">
    <citation type="submission" date="2021-03" db="EMBL/GenBank/DDBJ databases">
        <title>Draft genome sequence of rust myrtle Austropuccinia psidii MF-1, a brazilian biotype.</title>
        <authorList>
            <person name="Quecine M.C."/>
            <person name="Pachon D.M.R."/>
            <person name="Bonatelli M.L."/>
            <person name="Correr F.H."/>
            <person name="Franceschini L.M."/>
            <person name="Leite T.F."/>
            <person name="Margarido G.R.A."/>
            <person name="Almeida C.A."/>
            <person name="Ferrarezi J.A."/>
            <person name="Labate C.A."/>
        </authorList>
    </citation>
    <scope>NUCLEOTIDE SEQUENCE</scope>
    <source>
        <strain evidence="2">MF-1</strain>
    </source>
</reference>
<evidence type="ECO:0000313" key="2">
    <source>
        <dbReference type="EMBL" id="MBW0540377.1"/>
    </source>
</evidence>
<organism evidence="2 3">
    <name type="scientific">Austropuccinia psidii MF-1</name>
    <dbReference type="NCBI Taxonomy" id="1389203"/>
    <lineage>
        <taxon>Eukaryota</taxon>
        <taxon>Fungi</taxon>
        <taxon>Dikarya</taxon>
        <taxon>Basidiomycota</taxon>
        <taxon>Pucciniomycotina</taxon>
        <taxon>Pucciniomycetes</taxon>
        <taxon>Pucciniales</taxon>
        <taxon>Sphaerophragmiaceae</taxon>
        <taxon>Austropuccinia</taxon>
    </lineage>
</organism>
<dbReference type="AlphaFoldDB" id="A0A9Q3FN98"/>
<keyword evidence="3" id="KW-1185">Reference proteome</keyword>
<dbReference type="PANTHER" id="PTHR13237:SF9">
    <property type="entry name" value="NEUROGUIDIN"/>
    <property type="match status" value="1"/>
</dbReference>
<dbReference type="OrthoDB" id="203440at2759"/>
<protein>
    <submittedName>
        <fullName evidence="2">Uncharacterized protein</fullName>
    </submittedName>
</protein>
<feature type="compositionally biased region" description="Polar residues" evidence="1">
    <location>
        <begin position="263"/>
        <end position="277"/>
    </location>
</feature>
<accession>A0A9Q3FN98</accession>
<gene>
    <name evidence="2" type="ORF">O181_080092</name>
</gene>